<dbReference type="Proteomes" id="UP000294200">
    <property type="component" value="Unassembled WGS sequence"/>
</dbReference>
<protein>
    <recommendedName>
        <fullName evidence="2">HNH/Endo VII superfamily nuclease toxins domain-containing protein</fullName>
    </recommendedName>
</protein>
<evidence type="ECO:0000313" key="4">
    <source>
        <dbReference type="Proteomes" id="UP000294200"/>
    </source>
</evidence>
<feature type="region of interest" description="Disordered" evidence="1">
    <location>
        <begin position="66"/>
        <end position="85"/>
    </location>
</feature>
<evidence type="ECO:0000313" key="3">
    <source>
        <dbReference type="EMBL" id="TCG02822.1"/>
    </source>
</evidence>
<reference evidence="3 4" key="1">
    <citation type="submission" date="2017-02" db="EMBL/GenBank/DDBJ databases">
        <title>Paraburkholderia sophoroidis sp. nov. and Paraburkholderia steynii sp. nov. rhizobial symbionts of the fynbos legume Hypocalyptus sophoroides.</title>
        <authorList>
            <person name="Steenkamp E.T."/>
            <person name="Beukes C.W."/>
            <person name="Van Zyl E."/>
            <person name="Avontuur J."/>
            <person name="Chan W.Y."/>
            <person name="Hassen A."/>
            <person name="Palmer M."/>
            <person name="Mthombeni L."/>
            <person name="Phalane F."/>
            <person name="Sereme K."/>
            <person name="Venter S.N."/>
        </authorList>
    </citation>
    <scope>NUCLEOTIDE SEQUENCE [LARGE SCALE GENOMIC DNA]</scope>
    <source>
        <strain evidence="3 4">HC1.1ba</strain>
    </source>
</reference>
<dbReference type="EMBL" id="MWML01000713">
    <property type="protein sequence ID" value="TCG02822.1"/>
    <property type="molecule type" value="Genomic_DNA"/>
</dbReference>
<keyword evidence="4" id="KW-1185">Reference proteome</keyword>
<evidence type="ECO:0000256" key="1">
    <source>
        <dbReference type="SAM" id="MobiDB-lite"/>
    </source>
</evidence>
<feature type="compositionally biased region" description="Polar residues" evidence="1">
    <location>
        <begin position="1"/>
        <end position="13"/>
    </location>
</feature>
<accession>A0A4R0X2F4</accession>
<feature type="domain" description="HNH/Endo VII superfamily nuclease toxins" evidence="2">
    <location>
        <begin position="16"/>
        <end position="85"/>
    </location>
</feature>
<dbReference type="Pfam" id="PF15657">
    <property type="entry name" value="Tox-HNH-EHHH"/>
    <property type="match status" value="1"/>
</dbReference>
<name>A0A4R0X2F4_9BURK</name>
<comment type="caution">
    <text evidence="3">The sequence shown here is derived from an EMBL/GenBank/DDBJ whole genome shotgun (WGS) entry which is preliminary data.</text>
</comment>
<dbReference type="AlphaFoldDB" id="A0A4R0X2F4"/>
<feature type="region of interest" description="Disordered" evidence="1">
    <location>
        <begin position="1"/>
        <end position="20"/>
    </location>
</feature>
<proteinExistence type="predicted"/>
<dbReference type="InterPro" id="IPR028048">
    <property type="entry name" value="Tox-HNH-EHHH"/>
</dbReference>
<organism evidence="3 4">
    <name type="scientific">Paraburkholderia steynii</name>
    <dbReference type="NCBI Taxonomy" id="1245441"/>
    <lineage>
        <taxon>Bacteria</taxon>
        <taxon>Pseudomonadati</taxon>
        <taxon>Pseudomonadota</taxon>
        <taxon>Betaproteobacteria</taxon>
        <taxon>Burkholderiales</taxon>
        <taxon>Burkholderiaceae</taxon>
        <taxon>Paraburkholderia</taxon>
    </lineage>
</organism>
<gene>
    <name evidence="3" type="ORF">BZM27_53000</name>
</gene>
<evidence type="ECO:0000259" key="2">
    <source>
        <dbReference type="Pfam" id="PF15657"/>
    </source>
</evidence>
<sequence>MGQYNQVMMTGSDGSPVLEKNSQPIWTKEYQFTRADGSAVLVQDHGAGHYYGEGGVGDQGSHFNVRPCSNPRTGKVPRTQAHYPF</sequence>